<feature type="coiled-coil region" evidence="6">
    <location>
        <begin position="111"/>
        <end position="141"/>
    </location>
</feature>
<evidence type="ECO:0000259" key="8">
    <source>
        <dbReference type="Pfam" id="PF04719"/>
    </source>
</evidence>
<reference evidence="9" key="1">
    <citation type="journal article" date="2020" name="G3 (Bethesda)">
        <title>High-Quality Assemblies for Three Invasive Social Wasps from the &lt;i&gt;Vespula&lt;/i&gt; Genus.</title>
        <authorList>
            <person name="Harrop T.W.R."/>
            <person name="Guhlin J."/>
            <person name="McLaughlin G.M."/>
            <person name="Permina E."/>
            <person name="Stockwell P."/>
            <person name="Gilligan J."/>
            <person name="Le Lec M.F."/>
            <person name="Gruber M.A.M."/>
            <person name="Quinn O."/>
            <person name="Lovegrove M."/>
            <person name="Duncan E.J."/>
            <person name="Remnant E.J."/>
            <person name="Van Eeckhoven J."/>
            <person name="Graham B."/>
            <person name="Knapp R.A."/>
            <person name="Langford K.W."/>
            <person name="Kronenberg Z."/>
            <person name="Press M.O."/>
            <person name="Eacker S.M."/>
            <person name="Wilson-Rankin E.E."/>
            <person name="Purcell J."/>
            <person name="Lester P.J."/>
            <person name="Dearden P.K."/>
        </authorList>
    </citation>
    <scope>NUCLEOTIDE SEQUENCE</scope>
    <source>
        <strain evidence="9">Marl-1</strain>
    </source>
</reference>
<dbReference type="PANTHER" id="PTHR13218">
    <property type="entry name" value="TRANSCRIPTION INITIATION FACTOR TFIID SUBUNIT 11-RELATED"/>
    <property type="match status" value="1"/>
</dbReference>
<dbReference type="InterPro" id="IPR045127">
    <property type="entry name" value="TAF11-like"/>
</dbReference>
<dbReference type="EMBL" id="JACSEA010000022">
    <property type="protein sequence ID" value="KAF7380069.1"/>
    <property type="molecule type" value="Genomic_DNA"/>
</dbReference>
<evidence type="ECO:0000256" key="6">
    <source>
        <dbReference type="SAM" id="Coils"/>
    </source>
</evidence>
<protein>
    <recommendedName>
        <fullName evidence="8">TAFII28-like protein domain-containing protein</fullName>
    </recommendedName>
</protein>
<dbReference type="AlphaFoldDB" id="A0A834J416"/>
<dbReference type="InterPro" id="IPR006809">
    <property type="entry name" value="TAFII28_dom"/>
</dbReference>
<evidence type="ECO:0000256" key="7">
    <source>
        <dbReference type="SAM" id="MobiDB-lite"/>
    </source>
</evidence>
<keyword evidence="10" id="KW-1185">Reference proteome</keyword>
<evidence type="ECO:0000256" key="3">
    <source>
        <dbReference type="ARBA" id="ARBA00023015"/>
    </source>
</evidence>
<sequence>MDNLFGKEDSGNESEHVEIDDKDEKFSISQNSTSKDIENMDIDGLPIKGELDTMSSQSQSDTEEIGSNSICMTMDDQLEIVKHEIEIENKEEEQSTEDIFGNDIMLPRVNHTSIKERRESKEKSKKELEEEEREKMQVLVSNFTEDQLDRYEMYRRAAFPKAAIKRIMQTITGCSVSQNVVIAMSGIAKVFVGEIVEEALDVMEANGETGPLLPKHLREAVRRLRLQGQIPNGRAHKAFFRL</sequence>
<comment type="caution">
    <text evidence="9">The sequence shown here is derived from an EMBL/GenBank/DDBJ whole genome shotgun (WGS) entry which is preliminary data.</text>
</comment>
<evidence type="ECO:0000256" key="2">
    <source>
        <dbReference type="ARBA" id="ARBA00009788"/>
    </source>
</evidence>
<comment type="similarity">
    <text evidence="2">Belongs to the TAF11 family.</text>
</comment>
<dbReference type="PANTHER" id="PTHR13218:SF8">
    <property type="entry name" value="TRANSCRIPTION INITIATION FACTOR TFIID SUBUNIT 11"/>
    <property type="match status" value="1"/>
</dbReference>
<dbReference type="GO" id="GO:0005669">
    <property type="term" value="C:transcription factor TFIID complex"/>
    <property type="evidence" value="ECO:0007669"/>
    <property type="project" value="InterPro"/>
</dbReference>
<comment type="subcellular location">
    <subcellularLocation>
        <location evidence="1">Nucleus</location>
    </subcellularLocation>
</comment>
<dbReference type="Proteomes" id="UP000614350">
    <property type="component" value="Unassembled WGS sequence"/>
</dbReference>
<evidence type="ECO:0000256" key="4">
    <source>
        <dbReference type="ARBA" id="ARBA00023163"/>
    </source>
</evidence>
<dbReference type="GO" id="GO:0046982">
    <property type="term" value="F:protein heterodimerization activity"/>
    <property type="evidence" value="ECO:0007669"/>
    <property type="project" value="InterPro"/>
</dbReference>
<feature type="region of interest" description="Disordered" evidence="7">
    <location>
        <begin position="1"/>
        <end position="70"/>
    </location>
</feature>
<gene>
    <name evidence="9" type="ORF">HZH66_014424</name>
</gene>
<evidence type="ECO:0000256" key="5">
    <source>
        <dbReference type="ARBA" id="ARBA00023242"/>
    </source>
</evidence>
<dbReference type="Pfam" id="PF04719">
    <property type="entry name" value="TAFII28"/>
    <property type="match status" value="1"/>
</dbReference>
<dbReference type="GO" id="GO:0016251">
    <property type="term" value="F:RNA polymerase II general transcription initiation factor activity"/>
    <property type="evidence" value="ECO:0007669"/>
    <property type="project" value="TreeGrafter"/>
</dbReference>
<organism evidence="9 10">
    <name type="scientific">Vespula vulgaris</name>
    <name type="common">Yellow jacket</name>
    <name type="synonym">Wasp</name>
    <dbReference type="NCBI Taxonomy" id="7454"/>
    <lineage>
        <taxon>Eukaryota</taxon>
        <taxon>Metazoa</taxon>
        <taxon>Ecdysozoa</taxon>
        <taxon>Arthropoda</taxon>
        <taxon>Hexapoda</taxon>
        <taxon>Insecta</taxon>
        <taxon>Pterygota</taxon>
        <taxon>Neoptera</taxon>
        <taxon>Endopterygota</taxon>
        <taxon>Hymenoptera</taxon>
        <taxon>Apocrita</taxon>
        <taxon>Aculeata</taxon>
        <taxon>Vespoidea</taxon>
        <taxon>Vespidae</taxon>
        <taxon>Vespinae</taxon>
        <taxon>Vespula</taxon>
    </lineage>
</organism>
<feature type="domain" description="TAFII28-like protein" evidence="8">
    <location>
        <begin position="138"/>
        <end position="223"/>
    </location>
</feature>
<evidence type="ECO:0000313" key="10">
    <source>
        <dbReference type="Proteomes" id="UP000614350"/>
    </source>
</evidence>
<name>A0A834J416_VESVU</name>
<dbReference type="FunFam" id="1.10.20.10:FF:000025">
    <property type="entry name" value="Transcription initiation factor TFIID subunit 11"/>
    <property type="match status" value="1"/>
</dbReference>
<evidence type="ECO:0000313" key="9">
    <source>
        <dbReference type="EMBL" id="KAF7380069.1"/>
    </source>
</evidence>
<dbReference type="GO" id="GO:0051123">
    <property type="term" value="P:RNA polymerase II preinitiation complex assembly"/>
    <property type="evidence" value="ECO:0007669"/>
    <property type="project" value="InterPro"/>
</dbReference>
<keyword evidence="6" id="KW-0175">Coiled coil</keyword>
<evidence type="ECO:0000256" key="1">
    <source>
        <dbReference type="ARBA" id="ARBA00004123"/>
    </source>
</evidence>
<keyword evidence="5" id="KW-0539">Nucleus</keyword>
<dbReference type="Gene3D" id="1.10.20.10">
    <property type="entry name" value="Histone, subunit A"/>
    <property type="match status" value="1"/>
</dbReference>
<keyword evidence="4" id="KW-0804">Transcription</keyword>
<dbReference type="SUPFAM" id="SSF47113">
    <property type="entry name" value="Histone-fold"/>
    <property type="match status" value="1"/>
</dbReference>
<feature type="compositionally biased region" description="Basic and acidic residues" evidence="7">
    <location>
        <begin position="1"/>
        <end position="26"/>
    </location>
</feature>
<proteinExistence type="inferred from homology"/>
<keyword evidence="3" id="KW-0805">Transcription regulation</keyword>
<feature type="compositionally biased region" description="Polar residues" evidence="7">
    <location>
        <begin position="53"/>
        <end position="70"/>
    </location>
</feature>
<dbReference type="InterPro" id="IPR009072">
    <property type="entry name" value="Histone-fold"/>
</dbReference>
<dbReference type="CDD" id="cd08048">
    <property type="entry name" value="HFD_TAF11"/>
    <property type="match status" value="1"/>
</dbReference>
<accession>A0A834J416</accession>